<sequence>MYSLFSTQVVLTKEGLNHIDEAIEETNFRFEEESQPADYVENLVENMHFYPPQHYITGDKLYYKYDPKGITDLLECMHADSANIMILSNKHATPIHYDSKEHWMKRWTNVEPYPNFHLPNKNIYITTDFSLIAPAQPYLDAAADLGIDLHNTSMKDIRKKAVESENMKKTLKHGELIAAVENFRLLLVKLITDEMNNCTERMSEGLFEAVREALLVNDISYQEMKEFSARLWDQFYVQALVQGNVPWYEAIRISERIGEISTPWDTACIELLMRGARGQPRGGVPEEVCARREEANREDSLRDQTLSEVKQWVANHFASGNKSMFKKLSVQLLITGKYKMWCLWFQYQTIKNDYILLCFICVLE</sequence>
<dbReference type="PANTHER" id="PTHR43690">
    <property type="entry name" value="NARDILYSIN"/>
    <property type="match status" value="1"/>
</dbReference>
<dbReference type="InterPro" id="IPR032632">
    <property type="entry name" value="Peptidase_M16_M"/>
</dbReference>
<dbReference type="EMBL" id="JTDY01004212">
    <property type="protein sequence ID" value="KOB68452.1"/>
    <property type="molecule type" value="Genomic_DNA"/>
</dbReference>
<evidence type="ECO:0000313" key="4">
    <source>
        <dbReference type="Proteomes" id="UP000037510"/>
    </source>
</evidence>
<dbReference type="Pfam" id="PF16187">
    <property type="entry name" value="Peptidase_M16_M"/>
    <property type="match status" value="1"/>
</dbReference>
<reference evidence="3 4" key="1">
    <citation type="journal article" date="2015" name="Genome Biol. Evol.">
        <title>The genome of winter moth (Operophtera brumata) provides a genomic perspective on sexual dimorphism and phenology.</title>
        <authorList>
            <person name="Derks M.F."/>
            <person name="Smit S."/>
            <person name="Salis L."/>
            <person name="Schijlen E."/>
            <person name="Bossers A."/>
            <person name="Mateman C."/>
            <person name="Pijl A.S."/>
            <person name="de Ridder D."/>
            <person name="Groenen M.A."/>
            <person name="Visser M.E."/>
            <person name="Megens H.J."/>
        </authorList>
    </citation>
    <scope>NUCLEOTIDE SEQUENCE [LARGE SCALE GENOMIC DNA]</scope>
    <source>
        <strain evidence="3">WM2013NL</strain>
        <tissue evidence="3">Head and thorax</tissue>
    </source>
</reference>
<organism evidence="3 4">
    <name type="scientific">Operophtera brumata</name>
    <name type="common">Winter moth</name>
    <name type="synonym">Phalaena brumata</name>
    <dbReference type="NCBI Taxonomy" id="104452"/>
    <lineage>
        <taxon>Eukaryota</taxon>
        <taxon>Metazoa</taxon>
        <taxon>Ecdysozoa</taxon>
        <taxon>Arthropoda</taxon>
        <taxon>Hexapoda</taxon>
        <taxon>Insecta</taxon>
        <taxon>Pterygota</taxon>
        <taxon>Neoptera</taxon>
        <taxon>Endopterygota</taxon>
        <taxon>Lepidoptera</taxon>
        <taxon>Glossata</taxon>
        <taxon>Ditrysia</taxon>
        <taxon>Geometroidea</taxon>
        <taxon>Geometridae</taxon>
        <taxon>Larentiinae</taxon>
        <taxon>Operophtera</taxon>
    </lineage>
</organism>
<dbReference type="PANTHER" id="PTHR43690:SF18">
    <property type="entry name" value="INSULIN-DEGRADING ENZYME-RELATED"/>
    <property type="match status" value="1"/>
</dbReference>
<dbReference type="Proteomes" id="UP000037510">
    <property type="component" value="Unassembled WGS sequence"/>
</dbReference>
<evidence type="ECO:0000259" key="2">
    <source>
        <dbReference type="Pfam" id="PF16187"/>
    </source>
</evidence>
<name>A0A0L7KYZ9_OPEBR</name>
<proteinExistence type="predicted"/>
<accession>A0A0L7KYZ9</accession>
<comment type="caution">
    <text evidence="3">The sequence shown here is derived from an EMBL/GenBank/DDBJ whole genome shotgun (WGS) entry which is preliminary data.</text>
</comment>
<keyword evidence="1" id="KW-0479">Metal-binding</keyword>
<dbReference type="InterPro" id="IPR050626">
    <property type="entry name" value="Peptidase_M16"/>
</dbReference>
<gene>
    <name evidence="3" type="ORF">OBRU01_18358</name>
</gene>
<dbReference type="STRING" id="104452.A0A0L7KYZ9"/>
<feature type="domain" description="Peptidase M16 middle/third" evidence="2">
    <location>
        <begin position="28"/>
        <end position="133"/>
    </location>
</feature>
<dbReference type="GO" id="GO:0046872">
    <property type="term" value="F:metal ion binding"/>
    <property type="evidence" value="ECO:0007669"/>
    <property type="project" value="UniProtKB-KW"/>
</dbReference>
<dbReference type="AlphaFoldDB" id="A0A0L7KYZ9"/>
<protein>
    <submittedName>
        <fullName evidence="3">Putative metalloendopeptidase</fullName>
    </submittedName>
</protein>
<keyword evidence="4" id="KW-1185">Reference proteome</keyword>
<dbReference type="SUPFAM" id="SSF63411">
    <property type="entry name" value="LuxS/MPP-like metallohydrolase"/>
    <property type="match status" value="1"/>
</dbReference>
<evidence type="ECO:0000256" key="1">
    <source>
        <dbReference type="ARBA" id="ARBA00022723"/>
    </source>
</evidence>
<dbReference type="InterPro" id="IPR011249">
    <property type="entry name" value="Metalloenz_LuxS/M16"/>
</dbReference>
<evidence type="ECO:0000313" key="3">
    <source>
        <dbReference type="EMBL" id="KOB68452.1"/>
    </source>
</evidence>
<dbReference type="Gene3D" id="3.30.830.10">
    <property type="entry name" value="Metalloenzyme, LuxS/M16 peptidase-like"/>
    <property type="match status" value="2"/>
</dbReference>